<evidence type="ECO:0000256" key="2">
    <source>
        <dbReference type="ARBA" id="ARBA00007664"/>
    </source>
</evidence>
<comment type="function">
    <text evidence="13">Fibrinolytic activity; shows preferential cleavage of Arg-Gly bonds in all three fibrinogen chains. Contact with the caterpillars causes severe bleeding, due the anticoagulant effect of the protein.</text>
</comment>
<gene>
    <name evidence="17" type="ORF">KGM_201312</name>
</gene>
<evidence type="ECO:0000256" key="12">
    <source>
        <dbReference type="ARBA" id="ARBA00038868"/>
    </source>
</evidence>
<keyword evidence="3" id="KW-0800">Toxin</keyword>
<dbReference type="GO" id="GO:0006508">
    <property type="term" value="P:proteolysis"/>
    <property type="evidence" value="ECO:0007669"/>
    <property type="project" value="UniProtKB-KW"/>
</dbReference>
<keyword evidence="14" id="KW-1205">Fibrinolytic toxin</keyword>
<evidence type="ECO:0000256" key="1">
    <source>
        <dbReference type="ARBA" id="ARBA00004239"/>
    </source>
</evidence>
<keyword evidence="7" id="KW-0720">Serine protease</keyword>
<evidence type="ECO:0000259" key="16">
    <source>
        <dbReference type="PROSITE" id="PS50240"/>
    </source>
</evidence>
<feature type="signal peptide" evidence="15">
    <location>
        <begin position="1"/>
        <end position="17"/>
    </location>
</feature>
<keyword evidence="15" id="KW-0732">Signal</keyword>
<keyword evidence="8" id="KW-0865">Zymogen</keyword>
<dbReference type="GO" id="GO:0007586">
    <property type="term" value="P:digestion"/>
    <property type="evidence" value="ECO:0007669"/>
    <property type="project" value="UniProtKB-KW"/>
</dbReference>
<comment type="subcellular location">
    <subcellularLocation>
        <location evidence="1">Secreted</location>
        <location evidence="1">Extracellular space</location>
    </subcellularLocation>
</comment>
<dbReference type="PROSITE" id="PS00134">
    <property type="entry name" value="TRYPSIN_HIS"/>
    <property type="match status" value="1"/>
</dbReference>
<dbReference type="EMBL" id="AGBW02008010">
    <property type="protein sequence ID" value="OWR54306.1"/>
    <property type="molecule type" value="Genomic_DNA"/>
</dbReference>
<comment type="caution">
    <text evidence="17">The sequence shown here is derived from an EMBL/GenBank/DDBJ whole genome shotgun (WGS) entry which is preliminary data.</text>
</comment>
<evidence type="ECO:0000256" key="4">
    <source>
        <dbReference type="ARBA" id="ARBA00022670"/>
    </source>
</evidence>
<dbReference type="AlphaFoldDB" id="A0A212FKP7"/>
<evidence type="ECO:0000256" key="8">
    <source>
        <dbReference type="ARBA" id="ARBA00023145"/>
    </source>
</evidence>
<dbReference type="SUPFAM" id="SSF50494">
    <property type="entry name" value="Trypsin-like serine proteases"/>
    <property type="match status" value="1"/>
</dbReference>
<keyword evidence="18" id="KW-1185">Reference proteome</keyword>
<keyword evidence="10" id="KW-1199">Hemostasis impairing toxin</keyword>
<comment type="catalytic activity">
    <reaction evidence="11">
        <text>Preferential cleavage: Arg-|-Xaa, Lys-|-Xaa.</text>
        <dbReference type="EC" id="3.4.21.4"/>
    </reaction>
</comment>
<evidence type="ECO:0000256" key="9">
    <source>
        <dbReference type="ARBA" id="ARBA00023157"/>
    </source>
</evidence>
<evidence type="ECO:0000256" key="3">
    <source>
        <dbReference type="ARBA" id="ARBA00022656"/>
    </source>
</evidence>
<dbReference type="Pfam" id="PF00089">
    <property type="entry name" value="Trypsin"/>
    <property type="match status" value="1"/>
</dbReference>
<dbReference type="KEGG" id="dpl:KGM_201312"/>
<keyword evidence="5" id="KW-0222">Digestion</keyword>
<evidence type="ECO:0000256" key="5">
    <source>
        <dbReference type="ARBA" id="ARBA00022757"/>
    </source>
</evidence>
<protein>
    <recommendedName>
        <fullName evidence="12">trypsin</fullName>
        <ecNumber evidence="12">3.4.21.4</ecNumber>
    </recommendedName>
</protein>
<dbReference type="InterPro" id="IPR050430">
    <property type="entry name" value="Peptidase_S1"/>
</dbReference>
<sequence>MLIKVIALFLFTNSVSSKPNELEGRVVRGDVVSIEDFPYSAFLLMGRERGSFICGSSIINQRILLTAAHCIEICNPKCKNGAAFVGNEQKRMGIKMTITFAKYHPRYRTNRVHFDIGLALLSRSIKFGKFVKRVAISRRPRIKSVADIAGWGLVDEINKLSTDYLHHITQKVISHSDCKAYISNIPPGSFCAGEIKSRQFASEGDSGSALIINKYTQIGIVSYKRPDISASLIVYTNVSFYYDWIKQTSRKLYCDY</sequence>
<dbReference type="InterPro" id="IPR018114">
    <property type="entry name" value="TRYPSIN_HIS"/>
</dbReference>
<dbReference type="GO" id="GO:0005576">
    <property type="term" value="C:extracellular region"/>
    <property type="evidence" value="ECO:0007669"/>
    <property type="project" value="UniProtKB-SubCell"/>
</dbReference>
<evidence type="ECO:0000256" key="14">
    <source>
        <dbReference type="ARBA" id="ARBA00084094"/>
    </source>
</evidence>
<feature type="chain" id="PRO_5012216868" description="trypsin" evidence="15">
    <location>
        <begin position="18"/>
        <end position="256"/>
    </location>
</feature>
<dbReference type="Proteomes" id="UP000007151">
    <property type="component" value="Unassembled WGS sequence"/>
</dbReference>
<evidence type="ECO:0000256" key="10">
    <source>
        <dbReference type="ARBA" id="ARBA00023240"/>
    </source>
</evidence>
<evidence type="ECO:0000313" key="17">
    <source>
        <dbReference type="EMBL" id="OWR54306.1"/>
    </source>
</evidence>
<dbReference type="InParanoid" id="A0A212FKP7"/>
<reference evidence="17 18" key="1">
    <citation type="journal article" date="2011" name="Cell">
        <title>The monarch butterfly genome yields insights into long-distance migration.</title>
        <authorList>
            <person name="Zhan S."/>
            <person name="Merlin C."/>
            <person name="Boore J.L."/>
            <person name="Reppert S.M."/>
        </authorList>
    </citation>
    <scope>NUCLEOTIDE SEQUENCE [LARGE SCALE GENOMIC DNA]</scope>
    <source>
        <strain evidence="17">F-2</strain>
    </source>
</reference>
<evidence type="ECO:0000256" key="15">
    <source>
        <dbReference type="SAM" id="SignalP"/>
    </source>
</evidence>
<dbReference type="EC" id="3.4.21.4" evidence="12"/>
<dbReference type="PRINTS" id="PR00722">
    <property type="entry name" value="CHYMOTRYPSIN"/>
</dbReference>
<dbReference type="PROSITE" id="PS50240">
    <property type="entry name" value="TRYPSIN_DOM"/>
    <property type="match status" value="1"/>
</dbReference>
<proteinExistence type="inferred from homology"/>
<evidence type="ECO:0000256" key="13">
    <source>
        <dbReference type="ARBA" id="ARBA00055534"/>
    </source>
</evidence>
<dbReference type="CDD" id="cd00190">
    <property type="entry name" value="Tryp_SPc"/>
    <property type="match status" value="1"/>
</dbReference>
<name>A0A212FKP7_DANPL</name>
<dbReference type="GO" id="GO:0004252">
    <property type="term" value="F:serine-type endopeptidase activity"/>
    <property type="evidence" value="ECO:0007669"/>
    <property type="project" value="UniProtKB-EC"/>
</dbReference>
<accession>A0A212FKP7</accession>
<comment type="similarity">
    <text evidence="2">Belongs to the peptidase S1 family.</text>
</comment>
<dbReference type="InterPro" id="IPR009003">
    <property type="entry name" value="Peptidase_S1_PA"/>
</dbReference>
<dbReference type="GO" id="GO:0090729">
    <property type="term" value="F:toxin activity"/>
    <property type="evidence" value="ECO:0007669"/>
    <property type="project" value="UniProtKB-KW"/>
</dbReference>
<dbReference type="eggNOG" id="KOG3627">
    <property type="taxonomic scope" value="Eukaryota"/>
</dbReference>
<dbReference type="InterPro" id="IPR001254">
    <property type="entry name" value="Trypsin_dom"/>
</dbReference>
<dbReference type="SMART" id="SM00020">
    <property type="entry name" value="Tryp_SPc"/>
    <property type="match status" value="1"/>
</dbReference>
<dbReference type="PANTHER" id="PTHR24276">
    <property type="entry name" value="POLYSERASE-RELATED"/>
    <property type="match status" value="1"/>
</dbReference>
<feature type="domain" description="Peptidase S1" evidence="16">
    <location>
        <begin position="26"/>
        <end position="250"/>
    </location>
</feature>
<dbReference type="STRING" id="278856.A0A212FKP7"/>
<evidence type="ECO:0000256" key="11">
    <source>
        <dbReference type="ARBA" id="ARBA00036320"/>
    </source>
</evidence>
<organism evidence="17 18">
    <name type="scientific">Danaus plexippus plexippus</name>
    <dbReference type="NCBI Taxonomy" id="278856"/>
    <lineage>
        <taxon>Eukaryota</taxon>
        <taxon>Metazoa</taxon>
        <taxon>Ecdysozoa</taxon>
        <taxon>Arthropoda</taxon>
        <taxon>Hexapoda</taxon>
        <taxon>Insecta</taxon>
        <taxon>Pterygota</taxon>
        <taxon>Neoptera</taxon>
        <taxon>Endopterygota</taxon>
        <taxon>Lepidoptera</taxon>
        <taxon>Glossata</taxon>
        <taxon>Ditrysia</taxon>
        <taxon>Papilionoidea</taxon>
        <taxon>Nymphalidae</taxon>
        <taxon>Danainae</taxon>
        <taxon>Danaini</taxon>
        <taxon>Danaina</taxon>
        <taxon>Danaus</taxon>
        <taxon>Danaus</taxon>
    </lineage>
</organism>
<keyword evidence="9" id="KW-1015">Disulfide bond</keyword>
<keyword evidence="6" id="KW-0378">Hydrolase</keyword>
<keyword evidence="4" id="KW-0645">Protease</keyword>
<dbReference type="InterPro" id="IPR001314">
    <property type="entry name" value="Peptidase_S1A"/>
</dbReference>
<dbReference type="PANTHER" id="PTHR24276:SF97">
    <property type="entry name" value="GH13245P2-RELATED"/>
    <property type="match status" value="1"/>
</dbReference>
<evidence type="ECO:0000313" key="18">
    <source>
        <dbReference type="Proteomes" id="UP000007151"/>
    </source>
</evidence>
<dbReference type="InterPro" id="IPR043504">
    <property type="entry name" value="Peptidase_S1_PA_chymotrypsin"/>
</dbReference>
<dbReference type="Gene3D" id="2.40.10.10">
    <property type="entry name" value="Trypsin-like serine proteases"/>
    <property type="match status" value="1"/>
</dbReference>
<evidence type="ECO:0000256" key="7">
    <source>
        <dbReference type="ARBA" id="ARBA00022825"/>
    </source>
</evidence>
<dbReference type="FunFam" id="2.40.10.10:FF:000068">
    <property type="entry name" value="transmembrane protease serine 2"/>
    <property type="match status" value="1"/>
</dbReference>
<evidence type="ECO:0000256" key="6">
    <source>
        <dbReference type="ARBA" id="ARBA00022801"/>
    </source>
</evidence>